<feature type="compositionally biased region" description="Low complexity" evidence="11">
    <location>
        <begin position="234"/>
        <end position="247"/>
    </location>
</feature>
<keyword evidence="8" id="KW-0800">Toxin</keyword>
<organism evidence="14 15">
    <name type="scientific">Tropilaelaps mercedesae</name>
    <dbReference type="NCBI Taxonomy" id="418985"/>
    <lineage>
        <taxon>Eukaryota</taxon>
        <taxon>Metazoa</taxon>
        <taxon>Ecdysozoa</taxon>
        <taxon>Arthropoda</taxon>
        <taxon>Chelicerata</taxon>
        <taxon>Arachnida</taxon>
        <taxon>Acari</taxon>
        <taxon>Parasitiformes</taxon>
        <taxon>Mesostigmata</taxon>
        <taxon>Gamasina</taxon>
        <taxon>Dermanyssoidea</taxon>
        <taxon>Laelapidae</taxon>
        <taxon>Tropilaelaps</taxon>
    </lineage>
</organism>
<feature type="region of interest" description="Disordered" evidence="11">
    <location>
        <begin position="216"/>
        <end position="489"/>
    </location>
</feature>
<dbReference type="SUPFAM" id="SSF48403">
    <property type="entry name" value="Ankyrin repeat"/>
    <property type="match status" value="1"/>
</dbReference>
<evidence type="ECO:0000256" key="10">
    <source>
        <dbReference type="PROSITE-ProRule" id="PRU00023"/>
    </source>
</evidence>
<keyword evidence="8" id="KW-0638">Presynaptic neurotoxin</keyword>
<evidence type="ECO:0000259" key="13">
    <source>
        <dbReference type="PROSITE" id="PS50867"/>
    </source>
</evidence>
<dbReference type="CDD" id="cd20905">
    <property type="entry name" value="EHMT_ZBD"/>
    <property type="match status" value="1"/>
</dbReference>
<keyword evidence="4" id="KW-0268">Exocytosis</keyword>
<feature type="compositionally biased region" description="Polar residues" evidence="11">
    <location>
        <begin position="145"/>
        <end position="159"/>
    </location>
</feature>
<reference evidence="14 15" key="1">
    <citation type="journal article" date="2017" name="Gigascience">
        <title>Draft genome of the honey bee ectoparasitic mite, Tropilaelaps mercedesae, is shaped by the parasitic life history.</title>
        <authorList>
            <person name="Dong X."/>
            <person name="Armstrong S.D."/>
            <person name="Xia D."/>
            <person name="Makepeace B.L."/>
            <person name="Darby A.C."/>
            <person name="Kadowaki T."/>
        </authorList>
    </citation>
    <scope>NUCLEOTIDE SEQUENCE [LARGE SCALE GENOMIC DNA]</scope>
    <source>
        <strain evidence="14">Wuxi-XJTLU</strain>
    </source>
</reference>
<evidence type="ECO:0000256" key="8">
    <source>
        <dbReference type="ARBA" id="ARBA00023028"/>
    </source>
</evidence>
<keyword evidence="8" id="KW-0528">Neurotoxin</keyword>
<keyword evidence="7" id="KW-0949">S-adenosyl-L-methionine</keyword>
<dbReference type="InterPro" id="IPR002110">
    <property type="entry name" value="Ankyrin_rpt"/>
</dbReference>
<dbReference type="SMART" id="SM00248">
    <property type="entry name" value="ANK"/>
    <property type="match status" value="6"/>
</dbReference>
<feature type="compositionally biased region" description="Acidic residues" evidence="11">
    <location>
        <begin position="381"/>
        <end position="401"/>
    </location>
</feature>
<dbReference type="Pfam" id="PF05033">
    <property type="entry name" value="Pre-SET"/>
    <property type="match status" value="1"/>
</dbReference>
<proteinExistence type="predicted"/>
<feature type="compositionally biased region" description="Basic and acidic residues" evidence="11">
    <location>
        <begin position="440"/>
        <end position="458"/>
    </location>
</feature>
<evidence type="ECO:0000256" key="11">
    <source>
        <dbReference type="SAM" id="MobiDB-lite"/>
    </source>
</evidence>
<keyword evidence="15" id="KW-1185">Reference proteome</keyword>
<evidence type="ECO:0000256" key="9">
    <source>
        <dbReference type="ARBA" id="ARBA00023298"/>
    </source>
</evidence>
<feature type="domain" description="SET" evidence="12">
    <location>
        <begin position="1218"/>
        <end position="1335"/>
    </location>
</feature>
<dbReference type="PRINTS" id="PR01415">
    <property type="entry name" value="ANKYRIN"/>
</dbReference>
<evidence type="ECO:0000256" key="1">
    <source>
        <dbReference type="ARBA" id="ARBA00004175"/>
    </source>
</evidence>
<dbReference type="PANTHER" id="PTHR46307">
    <property type="entry name" value="G9A, ISOFORM B"/>
    <property type="match status" value="1"/>
</dbReference>
<dbReference type="InParanoid" id="A0A1V9Y119"/>
<keyword evidence="6 14" id="KW-0489">Methyltransferase</keyword>
<dbReference type="Pfam" id="PF00856">
    <property type="entry name" value="SET"/>
    <property type="match status" value="1"/>
</dbReference>
<evidence type="ECO:0000256" key="2">
    <source>
        <dbReference type="ARBA" id="ARBA00004286"/>
    </source>
</evidence>
<dbReference type="SMART" id="SM00317">
    <property type="entry name" value="SET"/>
    <property type="match status" value="1"/>
</dbReference>
<dbReference type="EMBL" id="MNPL01001155">
    <property type="protein sequence ID" value="OQR79392.1"/>
    <property type="molecule type" value="Genomic_DNA"/>
</dbReference>
<dbReference type="GO" id="GO:0000122">
    <property type="term" value="P:negative regulation of transcription by RNA polymerase II"/>
    <property type="evidence" value="ECO:0007669"/>
    <property type="project" value="TreeGrafter"/>
</dbReference>
<evidence type="ECO:0000313" key="15">
    <source>
        <dbReference type="Proteomes" id="UP000192247"/>
    </source>
</evidence>
<dbReference type="PROSITE" id="PS50867">
    <property type="entry name" value="PRE_SET"/>
    <property type="match status" value="1"/>
</dbReference>
<dbReference type="PROSITE" id="PS50297">
    <property type="entry name" value="ANK_REP_REGION"/>
    <property type="match status" value="5"/>
</dbReference>
<keyword evidence="14" id="KW-0808">Transferase</keyword>
<dbReference type="GO" id="GO:0002039">
    <property type="term" value="F:p53 binding"/>
    <property type="evidence" value="ECO:0007669"/>
    <property type="project" value="InterPro"/>
</dbReference>
<protein>
    <submittedName>
        <fullName evidence="14">Histone-lysine N-methyltransferase EHMT1-like</fullName>
    </submittedName>
</protein>
<dbReference type="InterPro" id="IPR046341">
    <property type="entry name" value="SET_dom_sf"/>
</dbReference>
<dbReference type="InterPro" id="IPR007728">
    <property type="entry name" value="Pre-SET_dom"/>
</dbReference>
<dbReference type="GO" id="GO:0044231">
    <property type="term" value="C:host cell presynaptic membrane"/>
    <property type="evidence" value="ECO:0007669"/>
    <property type="project" value="UniProtKB-KW"/>
</dbReference>
<dbReference type="Proteomes" id="UP000192247">
    <property type="component" value="Unassembled WGS sequence"/>
</dbReference>
<dbReference type="Gene3D" id="1.25.40.20">
    <property type="entry name" value="Ankyrin repeat-containing domain"/>
    <property type="match status" value="3"/>
</dbReference>
<feature type="compositionally biased region" description="Polar residues" evidence="11">
    <location>
        <begin position="181"/>
        <end position="190"/>
    </location>
</feature>
<feature type="compositionally biased region" description="Gly residues" evidence="11">
    <location>
        <begin position="523"/>
        <end position="535"/>
    </location>
</feature>
<keyword evidence="5" id="KW-1052">Target cell membrane</keyword>
<feature type="compositionally biased region" description="Acidic residues" evidence="11">
    <location>
        <begin position="291"/>
        <end position="316"/>
    </location>
</feature>
<dbReference type="Gene3D" id="2.170.270.10">
    <property type="entry name" value="SET domain"/>
    <property type="match status" value="1"/>
</dbReference>
<feature type="repeat" description="ANK" evidence="10">
    <location>
        <begin position="1027"/>
        <end position="1059"/>
    </location>
</feature>
<comment type="subcellular location">
    <subcellularLocation>
        <location evidence="2">Chromosome</location>
    </subcellularLocation>
    <subcellularLocation>
        <location evidence="1">Target cell membrane</location>
    </subcellularLocation>
</comment>
<feature type="compositionally biased region" description="Acidic residues" evidence="11">
    <location>
        <begin position="343"/>
        <end position="360"/>
    </location>
</feature>
<feature type="compositionally biased region" description="Basic residues" evidence="11">
    <location>
        <begin position="1"/>
        <end position="10"/>
    </location>
</feature>
<dbReference type="Pfam" id="PF21533">
    <property type="entry name" value="EHMT1-2_CRR"/>
    <property type="match status" value="1"/>
</dbReference>
<feature type="region of interest" description="Disordered" evidence="11">
    <location>
        <begin position="1"/>
        <end position="202"/>
    </location>
</feature>
<dbReference type="SMART" id="SM00468">
    <property type="entry name" value="PreSET"/>
    <property type="match status" value="1"/>
</dbReference>
<feature type="compositionally biased region" description="Basic residues" evidence="11">
    <location>
        <begin position="224"/>
        <end position="233"/>
    </location>
</feature>
<feature type="repeat" description="ANK" evidence="10">
    <location>
        <begin position="927"/>
        <end position="960"/>
    </location>
</feature>
<feature type="compositionally biased region" description="Polar residues" evidence="11">
    <location>
        <begin position="461"/>
        <end position="473"/>
    </location>
</feature>
<feature type="repeat" description="ANK" evidence="10">
    <location>
        <begin position="861"/>
        <end position="893"/>
    </location>
</feature>
<feature type="compositionally biased region" description="Polar residues" evidence="11">
    <location>
        <begin position="119"/>
        <end position="129"/>
    </location>
</feature>
<evidence type="ECO:0000256" key="3">
    <source>
        <dbReference type="ARBA" id="ARBA00022454"/>
    </source>
</evidence>
<keyword evidence="9" id="KW-0472">Membrane</keyword>
<dbReference type="OrthoDB" id="616263at2759"/>
<dbReference type="SUPFAM" id="SSF82199">
    <property type="entry name" value="SET domain"/>
    <property type="match status" value="1"/>
</dbReference>
<dbReference type="FunCoup" id="A0A1V9Y119">
    <property type="interactions" value="1331"/>
</dbReference>
<dbReference type="InterPro" id="IPR001214">
    <property type="entry name" value="SET_dom"/>
</dbReference>
<dbReference type="GO" id="GO:0005634">
    <property type="term" value="C:nucleus"/>
    <property type="evidence" value="ECO:0007669"/>
    <property type="project" value="InterPro"/>
</dbReference>
<dbReference type="PROSITE" id="PS50088">
    <property type="entry name" value="ANK_REPEAT"/>
    <property type="match status" value="5"/>
</dbReference>
<dbReference type="InterPro" id="IPR047762">
    <property type="entry name" value="EHMT_CRR"/>
</dbReference>
<comment type="caution">
    <text evidence="14">The sequence shown here is derived from an EMBL/GenBank/DDBJ whole genome shotgun (WGS) entry which is preliminary data.</text>
</comment>
<dbReference type="GO" id="GO:0044218">
    <property type="term" value="C:other organism cell membrane"/>
    <property type="evidence" value="ECO:0007669"/>
    <property type="project" value="UniProtKB-KW"/>
</dbReference>
<dbReference type="PANTHER" id="PTHR46307:SF4">
    <property type="entry name" value="G9A, ISOFORM B"/>
    <property type="match status" value="1"/>
</dbReference>
<dbReference type="GO" id="GO:0032259">
    <property type="term" value="P:methylation"/>
    <property type="evidence" value="ECO:0007669"/>
    <property type="project" value="UniProtKB-KW"/>
</dbReference>
<keyword evidence="9" id="KW-1053">Target membrane</keyword>
<evidence type="ECO:0000256" key="6">
    <source>
        <dbReference type="ARBA" id="ARBA00022603"/>
    </source>
</evidence>
<dbReference type="InterPro" id="IPR036770">
    <property type="entry name" value="Ankyrin_rpt-contain_sf"/>
</dbReference>
<dbReference type="GO" id="GO:0006887">
    <property type="term" value="P:exocytosis"/>
    <property type="evidence" value="ECO:0007669"/>
    <property type="project" value="UniProtKB-KW"/>
</dbReference>
<dbReference type="InterPro" id="IPR043550">
    <property type="entry name" value="EHMT1/EHMT2"/>
</dbReference>
<accession>A0A1V9Y119</accession>
<dbReference type="GO" id="GO:0000785">
    <property type="term" value="C:chromatin"/>
    <property type="evidence" value="ECO:0007669"/>
    <property type="project" value="TreeGrafter"/>
</dbReference>
<sequence length="1384" mass="150715">MEKALVRPRGRPSQAIKRARHSDGSAEPPAPPARESEIRTRRSTGVGTQLSGHGHENTATPSPPRKKTAVDNAKVHHGSSMSSSTLYESNGASVNGETGTTSRHSPAVHSSNTHRTRSNKQVATHSTPVASGKAAHVVSPAVKAQTDSSKGQPSASHNAAQPKIQPLTVVLERERRWVASPTHSTSSQDSAAIPPADQQIRNAFFRKEVKRRRYFKGMTYALGTKKKKPKPKAKASSLSGKSTASASNAASVEGMESESTQESFAEDSAAEGQAETSAVMETSCDDSKDIIEEDEDEECPQESEAEQDNVDQDNDEHDAQDNDEAGHDLENDEGHDGRRGEMDQDEQDEEDEDDNDEAENVEPPKRRPQRECHRVQQMESNDNDVDEDEDDDDDDEDDDSQDGNSKDAGGVASSQEGIVEEPDDDKLQKIQITIKMANQDTKEGGTPKVVETRRRLEENSGGATVTLKANGNAVNGREMGNSGAGVGNSILSSVKTRNRVKRRYDENLVDIDDPTFVEAAGDARGGQQGAGGPGTPGAMSVAAPVGPDDPARPSRGQQPSPPVQGAALVPYYAQEASIVPSNYKIEHLIDKSIAMYRCHCLSLPLSHAPPPAAGTDFLCQALDGIAGRILGCSKKVKSFDLYRASQRTAFGLLCEGHLVRLLGHQCCPTCGIFCTQGEFMMCRTGEGTRILRHFYHRECAFRPSPLETVGGITDLCPHCGEANKMMSIKLTLESDSSAVSFSQKISSTGPRAKMSLGASARDMNDGVERPAITLAGMPSPDEPHGDEVDIMVNEKSLLTANTAWCPDISRVTRAAQAFNKALAPRVNSKTLFSAARQGEIERVVHAVMSGVDLCATSAEEDNYTALHVAAEMGHVDVCHLLVRAGCPLDALDAGLYTPFMTAVAAGKGRAARCLMALGADTAKCGEDGMTCLHLASKAGLHDVVQLILKRSTAQVNAQDEGGWTPIVWASEHQHSNVVLLLLKHGANPNIRDSEGNTALHWSAYSGTVDILLMYLELGSDINGANELGDTPLHVAARQDKYEMVMLLLGREADVCAINEAGQTPIEVVKDKNSPCFYAIQLSVEMKKAIRSARRAKPVPRVVHKDISRGKEKHAIRVVNEVDDDRSIPSDFMYLTNNCETTLLHIDTTIQSLQSCKCQDDCTSILCQCTQLANGCWYRDGRLVEHFNFKEPPILFECNRACACFTTCQNRVLQNGIKVHLELFKTALTGWGVRALQEIPKGSFVCEYVGEVITDKEADQREEDSYLFDLENRDGDTFCIDARHYGNVSRFINHACEPNVHPVRVYVDHHDLRFPRIALFATRDIVAGEQLGFDYGEKFWVIKYKSFLCGCGSPRCKYNADNIQTALEAYYNRNATDDDSIVNGE</sequence>
<evidence type="ECO:0000256" key="5">
    <source>
        <dbReference type="ARBA" id="ARBA00022537"/>
    </source>
</evidence>
<dbReference type="Pfam" id="PF00023">
    <property type="entry name" value="Ank"/>
    <property type="match status" value="3"/>
</dbReference>
<keyword evidence="10" id="KW-0040">ANK repeat</keyword>
<evidence type="ECO:0000313" key="14">
    <source>
        <dbReference type="EMBL" id="OQR79392.1"/>
    </source>
</evidence>
<evidence type="ECO:0000259" key="12">
    <source>
        <dbReference type="PROSITE" id="PS50280"/>
    </source>
</evidence>
<feature type="compositionally biased region" description="Basic and acidic residues" evidence="11">
    <location>
        <begin position="362"/>
        <end position="376"/>
    </location>
</feature>
<evidence type="ECO:0000256" key="7">
    <source>
        <dbReference type="ARBA" id="ARBA00022691"/>
    </source>
</evidence>
<keyword evidence="3" id="KW-0158">Chromosome</keyword>
<dbReference type="GO" id="GO:0008270">
    <property type="term" value="F:zinc ion binding"/>
    <property type="evidence" value="ECO:0007669"/>
    <property type="project" value="InterPro"/>
</dbReference>
<evidence type="ECO:0000256" key="4">
    <source>
        <dbReference type="ARBA" id="ARBA00022483"/>
    </source>
</evidence>
<feature type="region of interest" description="Disordered" evidence="11">
    <location>
        <begin position="519"/>
        <end position="562"/>
    </location>
</feature>
<dbReference type="STRING" id="418985.A0A1V9Y119"/>
<dbReference type="Pfam" id="PF12796">
    <property type="entry name" value="Ank_2"/>
    <property type="match status" value="1"/>
</dbReference>
<feature type="compositionally biased region" description="Polar residues" evidence="11">
    <location>
        <begin position="79"/>
        <end position="111"/>
    </location>
</feature>
<feature type="repeat" description="ANK" evidence="10">
    <location>
        <begin position="961"/>
        <end position="993"/>
    </location>
</feature>
<dbReference type="GO" id="GO:0046974">
    <property type="term" value="F:histone H3K9 methyltransferase activity"/>
    <property type="evidence" value="ECO:0007669"/>
    <property type="project" value="TreeGrafter"/>
</dbReference>
<dbReference type="PROSITE" id="PS50280">
    <property type="entry name" value="SET"/>
    <property type="match status" value="1"/>
</dbReference>
<gene>
    <name evidence="14" type="ORF">BIW11_05766</name>
</gene>
<name>A0A1V9Y119_9ACAR</name>
<dbReference type="CDD" id="cd10543">
    <property type="entry name" value="SET_EHMT"/>
    <property type="match status" value="1"/>
</dbReference>
<feature type="compositionally biased region" description="Basic and acidic residues" evidence="11">
    <location>
        <begin position="317"/>
        <end position="342"/>
    </location>
</feature>
<feature type="domain" description="Pre-SET" evidence="13">
    <location>
        <begin position="1153"/>
        <end position="1215"/>
    </location>
</feature>
<feature type="repeat" description="ANK" evidence="10">
    <location>
        <begin position="994"/>
        <end position="1026"/>
    </location>
</feature>